<accession>A0A9D9I5H0</accession>
<reference evidence="3" key="2">
    <citation type="journal article" date="2021" name="PeerJ">
        <title>Extensive microbial diversity within the chicken gut microbiome revealed by metagenomics and culture.</title>
        <authorList>
            <person name="Gilroy R."/>
            <person name="Ravi A."/>
            <person name="Getino M."/>
            <person name="Pursley I."/>
            <person name="Horton D.L."/>
            <person name="Alikhan N.F."/>
            <person name="Baker D."/>
            <person name="Gharbi K."/>
            <person name="Hall N."/>
            <person name="Watson M."/>
            <person name="Adriaenssens E.M."/>
            <person name="Foster-Nyarko E."/>
            <person name="Jarju S."/>
            <person name="Secka A."/>
            <person name="Antonio M."/>
            <person name="Oren A."/>
            <person name="Chaudhuri R.R."/>
            <person name="La Ragione R."/>
            <person name="Hildebrand F."/>
            <person name="Pallen M.J."/>
        </authorList>
    </citation>
    <scope>NUCLEOTIDE SEQUENCE</scope>
    <source>
        <strain evidence="3">10037</strain>
    </source>
</reference>
<feature type="signal peptide" evidence="1">
    <location>
        <begin position="1"/>
        <end position="24"/>
    </location>
</feature>
<sequence>MTKRLFFFVFAASVWMLSLCFTVAARPDPQDAILGKWTTCDKHGNPQSEVIIYRADGAFNCKITKLLGEFSGYDSPLCAGCPGEYEDMPVIGMDIAKGFRYENGIFKGKILSPDRAKLFRMTMEIDENDPHILIVKGYVGPFSETQKWKRVRDSKDVKDTIIK</sequence>
<evidence type="ECO:0000313" key="3">
    <source>
        <dbReference type="EMBL" id="MBO8466032.1"/>
    </source>
</evidence>
<dbReference type="PANTHER" id="PTHR36919">
    <property type="entry name" value="BLR1215 PROTEIN"/>
    <property type="match status" value="1"/>
</dbReference>
<evidence type="ECO:0000259" key="2">
    <source>
        <dbReference type="Pfam" id="PF09917"/>
    </source>
</evidence>
<evidence type="ECO:0000313" key="4">
    <source>
        <dbReference type="Proteomes" id="UP000823597"/>
    </source>
</evidence>
<dbReference type="AlphaFoldDB" id="A0A9D9I5H0"/>
<feature type="chain" id="PRO_5039547199" evidence="1">
    <location>
        <begin position="25"/>
        <end position="163"/>
    </location>
</feature>
<dbReference type="Gene3D" id="2.40.128.520">
    <property type="match status" value="1"/>
</dbReference>
<keyword evidence="1" id="KW-0732">Signal</keyword>
<dbReference type="InterPro" id="IPR019223">
    <property type="entry name" value="DUF2147"/>
</dbReference>
<gene>
    <name evidence="3" type="ORF">IAB93_08600</name>
</gene>
<organism evidence="3 4">
    <name type="scientific">Candidatus Merdivivens pullistercoris</name>
    <dbReference type="NCBI Taxonomy" id="2840873"/>
    <lineage>
        <taxon>Bacteria</taxon>
        <taxon>Pseudomonadati</taxon>
        <taxon>Bacteroidota</taxon>
        <taxon>Bacteroidia</taxon>
        <taxon>Bacteroidales</taxon>
        <taxon>Muribaculaceae</taxon>
        <taxon>Muribaculaceae incertae sedis</taxon>
        <taxon>Candidatus Merdivivens</taxon>
    </lineage>
</organism>
<protein>
    <submittedName>
        <fullName evidence="3">DUF2147 domain-containing protein</fullName>
    </submittedName>
</protein>
<feature type="domain" description="DUF2147" evidence="2">
    <location>
        <begin position="35"/>
        <end position="150"/>
    </location>
</feature>
<comment type="caution">
    <text evidence="3">The sequence shown here is derived from an EMBL/GenBank/DDBJ whole genome shotgun (WGS) entry which is preliminary data.</text>
</comment>
<proteinExistence type="predicted"/>
<name>A0A9D9I5H0_9BACT</name>
<evidence type="ECO:0000256" key="1">
    <source>
        <dbReference type="SAM" id="SignalP"/>
    </source>
</evidence>
<dbReference type="PANTHER" id="PTHR36919:SF3">
    <property type="entry name" value="BLL5882 PROTEIN"/>
    <property type="match status" value="1"/>
</dbReference>
<dbReference type="Pfam" id="PF09917">
    <property type="entry name" value="DUF2147"/>
    <property type="match status" value="1"/>
</dbReference>
<dbReference type="EMBL" id="JADIME010000091">
    <property type="protein sequence ID" value="MBO8466032.1"/>
    <property type="molecule type" value="Genomic_DNA"/>
</dbReference>
<reference evidence="3" key="1">
    <citation type="submission" date="2020-10" db="EMBL/GenBank/DDBJ databases">
        <authorList>
            <person name="Gilroy R."/>
        </authorList>
    </citation>
    <scope>NUCLEOTIDE SEQUENCE</scope>
    <source>
        <strain evidence="3">10037</strain>
    </source>
</reference>
<dbReference type="Proteomes" id="UP000823597">
    <property type="component" value="Unassembled WGS sequence"/>
</dbReference>